<dbReference type="Proteomes" id="UP000243308">
    <property type="component" value="Unassembled WGS sequence"/>
</dbReference>
<feature type="region of interest" description="Disordered" evidence="1">
    <location>
        <begin position="1"/>
        <end position="119"/>
    </location>
</feature>
<sequence>MREQVSKDSSRGPCRWSKPTYQWRDCDDHGPVGHDCYSPSNSPVNRREQGDGHDNTNKGHFDQESAPSSLGSALSCPVRHQSHSVSPVSQGPSSDSGSMYSFRREDDSSSSSSVSSINQLSAGPSLLKLEGSLRRTSSVGRSSFVSRKPATIASLSGACAPICRRSNEDEEAQTVKAMGVARKRMCVHSLLC</sequence>
<feature type="compositionally biased region" description="Basic and acidic residues" evidence="1">
    <location>
        <begin position="1"/>
        <end position="10"/>
    </location>
</feature>
<dbReference type="OrthoDB" id="1555531at2759"/>
<evidence type="ECO:0000313" key="3">
    <source>
        <dbReference type="Proteomes" id="UP000243308"/>
    </source>
</evidence>
<dbReference type="EMBL" id="KN042430">
    <property type="protein sequence ID" value="KFH62799.1"/>
    <property type="molecule type" value="Genomic_DNA"/>
</dbReference>
<dbReference type="AlphaFoldDB" id="A0A086TLH2"/>
<keyword evidence="3" id="KW-1185">Reference proteome</keyword>
<organism evidence="2 3">
    <name type="scientific">Podila verticillata NRRL 6337</name>
    <dbReference type="NCBI Taxonomy" id="1069443"/>
    <lineage>
        <taxon>Eukaryota</taxon>
        <taxon>Fungi</taxon>
        <taxon>Fungi incertae sedis</taxon>
        <taxon>Mucoromycota</taxon>
        <taxon>Mortierellomycotina</taxon>
        <taxon>Mortierellomycetes</taxon>
        <taxon>Mortierellales</taxon>
        <taxon>Mortierellaceae</taxon>
        <taxon>Podila</taxon>
    </lineage>
</organism>
<reference evidence="2 3" key="1">
    <citation type="submission" date="2011-02" db="EMBL/GenBank/DDBJ databases">
        <title>The Genome Sequence of Mortierella verticillata NRRL 6337.</title>
        <authorList>
            <consortium name="The Broad Institute Genome Sequencing Platform"/>
            <person name="Russ C."/>
            <person name="Cuomo C."/>
            <person name="Burger G."/>
            <person name="Gray M.W."/>
            <person name="Holland P.W.H."/>
            <person name="King N."/>
            <person name="Lang F.B.F."/>
            <person name="Roger A.J."/>
            <person name="Ruiz-Trillo I."/>
            <person name="Young S.K."/>
            <person name="Zeng Q."/>
            <person name="Gargeya S."/>
            <person name="Alvarado L."/>
            <person name="Berlin A."/>
            <person name="Chapman S.B."/>
            <person name="Chen Z."/>
            <person name="Freedman E."/>
            <person name="Gellesch M."/>
            <person name="Goldberg J."/>
            <person name="Griggs A."/>
            <person name="Gujja S."/>
            <person name="Heilman E."/>
            <person name="Heiman D."/>
            <person name="Howarth C."/>
            <person name="Mehta T."/>
            <person name="Neiman D."/>
            <person name="Pearson M."/>
            <person name="Roberts A."/>
            <person name="Saif S."/>
            <person name="Shea T."/>
            <person name="Shenoy N."/>
            <person name="Sisk P."/>
            <person name="Stolte C."/>
            <person name="Sykes S."/>
            <person name="White J."/>
            <person name="Yandava C."/>
            <person name="Haas B."/>
            <person name="Nusbaum C."/>
            <person name="Birren B."/>
        </authorList>
    </citation>
    <scope>NUCLEOTIDE SEQUENCE [LARGE SCALE GENOMIC DNA]</scope>
    <source>
        <strain evidence="2 3">NRRL 6337</strain>
    </source>
</reference>
<proteinExistence type="predicted"/>
<gene>
    <name evidence="2" type="ORF">MVEG_11325</name>
</gene>
<feature type="compositionally biased region" description="Basic and acidic residues" evidence="1">
    <location>
        <begin position="45"/>
        <end position="63"/>
    </location>
</feature>
<accession>A0A086TLH2</accession>
<feature type="compositionally biased region" description="Polar residues" evidence="1">
    <location>
        <begin position="83"/>
        <end position="99"/>
    </location>
</feature>
<evidence type="ECO:0000256" key="1">
    <source>
        <dbReference type="SAM" id="MobiDB-lite"/>
    </source>
</evidence>
<evidence type="ECO:0000313" key="2">
    <source>
        <dbReference type="EMBL" id="KFH62799.1"/>
    </source>
</evidence>
<protein>
    <submittedName>
        <fullName evidence="2">Uncharacterized protein</fullName>
    </submittedName>
</protein>
<name>A0A086TLH2_9FUNG</name>